<dbReference type="RefSeq" id="WP_085136879.1">
    <property type="nucleotide sequence ID" value="NZ_AP022609.1"/>
</dbReference>
<gene>
    <name evidence="1" type="ORF">MHIB_13240</name>
</gene>
<dbReference type="AlphaFoldDB" id="A0A7I7WZH0"/>
<dbReference type="KEGG" id="mhib:MHIB_13240"/>
<dbReference type="Pfam" id="PF12728">
    <property type="entry name" value="HTH_17"/>
    <property type="match status" value="1"/>
</dbReference>
<keyword evidence="2" id="KW-1185">Reference proteome</keyword>
<dbReference type="SUPFAM" id="SSF46955">
    <property type="entry name" value="Putative DNA-binding domain"/>
    <property type="match status" value="1"/>
</dbReference>
<evidence type="ECO:0000313" key="2">
    <source>
        <dbReference type="Proteomes" id="UP000467260"/>
    </source>
</evidence>
<accession>A0A7I7WZH0</accession>
<name>A0A7I7WZH0_9MYCO</name>
<dbReference type="Gene3D" id="1.10.10.10">
    <property type="entry name" value="Winged helix-like DNA-binding domain superfamily/Winged helix DNA-binding domain"/>
    <property type="match status" value="1"/>
</dbReference>
<dbReference type="EMBL" id="AP022609">
    <property type="protein sequence ID" value="BBZ22906.1"/>
    <property type="molecule type" value="Genomic_DNA"/>
</dbReference>
<proteinExistence type="predicted"/>
<sequence length="154" mass="16519">MTITAQRGVFITADDATYIASALDLVGRLLAEQRDEHGHPTPSQPSPRLAATTAKLHRTVASLAIRDPAGDHAQGSEPPEQIASVRAPQRDSVDAGPHVIGTGDAARRLGITPNAVRDLARRGRLPDVTRTGTRWQFDAHAVTALAEQRASQRR</sequence>
<dbReference type="InterPro" id="IPR036388">
    <property type="entry name" value="WH-like_DNA-bd_sf"/>
</dbReference>
<evidence type="ECO:0000313" key="1">
    <source>
        <dbReference type="EMBL" id="BBZ22906.1"/>
    </source>
</evidence>
<organism evidence="1 2">
    <name type="scientific">Mycolicibacter hiberniae</name>
    <dbReference type="NCBI Taxonomy" id="29314"/>
    <lineage>
        <taxon>Bacteria</taxon>
        <taxon>Bacillati</taxon>
        <taxon>Actinomycetota</taxon>
        <taxon>Actinomycetes</taxon>
        <taxon>Mycobacteriales</taxon>
        <taxon>Mycobacteriaceae</taxon>
        <taxon>Mycolicibacter</taxon>
    </lineage>
</organism>
<dbReference type="InterPro" id="IPR009061">
    <property type="entry name" value="DNA-bd_dom_put_sf"/>
</dbReference>
<dbReference type="InterPro" id="IPR041657">
    <property type="entry name" value="HTH_17"/>
</dbReference>
<protein>
    <submittedName>
        <fullName evidence="1">Uncharacterized protein</fullName>
    </submittedName>
</protein>
<reference evidence="1 2" key="1">
    <citation type="journal article" date="2019" name="Emerg. Microbes Infect.">
        <title>Comprehensive subspecies identification of 175 nontuberculous mycobacteria species based on 7547 genomic profiles.</title>
        <authorList>
            <person name="Matsumoto Y."/>
            <person name="Kinjo T."/>
            <person name="Motooka D."/>
            <person name="Nabeya D."/>
            <person name="Jung N."/>
            <person name="Uechi K."/>
            <person name="Horii T."/>
            <person name="Iida T."/>
            <person name="Fujita J."/>
            <person name="Nakamura S."/>
        </authorList>
    </citation>
    <scope>NUCLEOTIDE SEQUENCE [LARGE SCALE GENOMIC DNA]</scope>
    <source>
        <strain evidence="1 2">JCM 13571</strain>
    </source>
</reference>
<dbReference type="Proteomes" id="UP000467260">
    <property type="component" value="Chromosome"/>
</dbReference>